<organism evidence="3 4">
    <name type="scientific">Trichinella pseudospiralis</name>
    <name type="common">Parasitic roundworm</name>
    <dbReference type="NCBI Taxonomy" id="6337"/>
    <lineage>
        <taxon>Eukaryota</taxon>
        <taxon>Metazoa</taxon>
        <taxon>Ecdysozoa</taxon>
        <taxon>Nematoda</taxon>
        <taxon>Enoplea</taxon>
        <taxon>Dorylaimia</taxon>
        <taxon>Trichinellida</taxon>
        <taxon>Trichinellidae</taxon>
        <taxon>Trichinella</taxon>
    </lineage>
</organism>
<evidence type="ECO:0000259" key="2">
    <source>
        <dbReference type="PROSITE" id="PS01186"/>
    </source>
</evidence>
<dbReference type="InterPro" id="IPR000742">
    <property type="entry name" value="EGF"/>
</dbReference>
<accession>A0A0V1FFF4</accession>
<gene>
    <name evidence="3" type="ORF">T4D_2837</name>
</gene>
<name>A0A0V1FFF4_TRIPS</name>
<dbReference type="EMBL" id="JYDT01000106">
    <property type="protein sequence ID" value="KRY84781.1"/>
    <property type="molecule type" value="Genomic_DNA"/>
</dbReference>
<keyword evidence="4" id="KW-1185">Reference proteome</keyword>
<dbReference type="AlphaFoldDB" id="A0A0V1FFF4"/>
<comment type="caution">
    <text evidence="3">The sequence shown here is derived from an EMBL/GenBank/DDBJ whole genome shotgun (WGS) entry which is preliminary data.</text>
</comment>
<dbReference type="OrthoDB" id="10448196at2759"/>
<dbReference type="PROSITE" id="PS01186">
    <property type="entry name" value="EGF_2"/>
    <property type="match status" value="1"/>
</dbReference>
<keyword evidence="1" id="KW-0472">Membrane</keyword>
<protein>
    <recommendedName>
        <fullName evidence="2">EGF-like domain-containing protein</fullName>
    </recommendedName>
</protein>
<dbReference type="Proteomes" id="UP000054995">
    <property type="component" value="Unassembled WGS sequence"/>
</dbReference>
<feature type="domain" description="EGF-like" evidence="2">
    <location>
        <begin position="80"/>
        <end position="91"/>
    </location>
</feature>
<keyword evidence="1" id="KW-1133">Transmembrane helix</keyword>
<reference evidence="3 4" key="1">
    <citation type="submission" date="2015-01" db="EMBL/GenBank/DDBJ databases">
        <title>Evolution of Trichinella species and genotypes.</title>
        <authorList>
            <person name="Korhonen P.K."/>
            <person name="Edoardo P."/>
            <person name="Giuseppe L.R."/>
            <person name="Gasser R.B."/>
        </authorList>
    </citation>
    <scope>NUCLEOTIDE SEQUENCE [LARGE SCALE GENOMIC DNA]</scope>
    <source>
        <strain evidence="3">ISS470</strain>
    </source>
</reference>
<dbReference type="Gene3D" id="2.10.25.10">
    <property type="entry name" value="Laminin"/>
    <property type="match status" value="1"/>
</dbReference>
<evidence type="ECO:0000256" key="1">
    <source>
        <dbReference type="SAM" id="Phobius"/>
    </source>
</evidence>
<proteinExistence type="predicted"/>
<evidence type="ECO:0000313" key="4">
    <source>
        <dbReference type="Proteomes" id="UP000054995"/>
    </source>
</evidence>
<sequence>MNRNYAKSEYGMSIRSLKRTENRIGYRCRIISNELQLVVDKDFDVEALHCHAKDVKSKRFCGYGNCIIEKEKFNYTFMKCVCEPGYSGLNCSYRNSRAFLYKWLTLLQSSLLPVMVSFFSYCFVKCLEDR</sequence>
<evidence type="ECO:0000313" key="3">
    <source>
        <dbReference type="EMBL" id="KRY84781.1"/>
    </source>
</evidence>
<keyword evidence="1" id="KW-0812">Transmembrane</keyword>
<feature type="transmembrane region" description="Helical" evidence="1">
    <location>
        <begin position="103"/>
        <end position="124"/>
    </location>
</feature>